<dbReference type="Pfam" id="PF13505">
    <property type="entry name" value="OMP_b-brl"/>
    <property type="match status" value="1"/>
</dbReference>
<dbReference type="Gene3D" id="2.40.160.20">
    <property type="match status" value="1"/>
</dbReference>
<accession>A0A0W0VRB1</accession>
<dbReference type="RefSeq" id="WP_058528473.1">
    <property type="nucleotide sequence ID" value="NZ_CAAAHZ010000001.1"/>
</dbReference>
<evidence type="ECO:0000256" key="2">
    <source>
        <dbReference type="SAM" id="SignalP"/>
    </source>
</evidence>
<dbReference type="AlphaFoldDB" id="A0A0W0VRB1"/>
<dbReference type="PATRIC" id="fig|45068.5.peg.490"/>
<keyword evidence="5" id="KW-1185">Reference proteome</keyword>
<feature type="domain" description="Outer membrane protein beta-barrel" evidence="3">
    <location>
        <begin position="67"/>
        <end position="254"/>
    </location>
</feature>
<evidence type="ECO:0000256" key="1">
    <source>
        <dbReference type="ARBA" id="ARBA00022729"/>
    </source>
</evidence>
<dbReference type="STRING" id="45068.Llon_0455"/>
<dbReference type="SUPFAM" id="SSF56925">
    <property type="entry name" value="OMPA-like"/>
    <property type="match status" value="1"/>
</dbReference>
<dbReference type="EMBL" id="LNYK01000007">
    <property type="protein sequence ID" value="KTD22581.1"/>
    <property type="molecule type" value="Genomic_DNA"/>
</dbReference>
<reference evidence="4 5" key="1">
    <citation type="submission" date="2015-11" db="EMBL/GenBank/DDBJ databases">
        <title>Genomic analysis of 38 Legionella species identifies large and diverse effector repertoires.</title>
        <authorList>
            <person name="Burstein D."/>
            <person name="Amaro F."/>
            <person name="Zusman T."/>
            <person name="Lifshitz Z."/>
            <person name="Cohen O."/>
            <person name="Gilbert J.A."/>
            <person name="Pupko T."/>
            <person name="Shuman H.A."/>
            <person name="Segal G."/>
        </authorList>
    </citation>
    <scope>NUCLEOTIDE SEQUENCE [LARGE SCALE GENOMIC DNA]</scope>
    <source>
        <strain evidence="4 5">ATCC 49505</strain>
    </source>
</reference>
<dbReference type="Proteomes" id="UP000054997">
    <property type="component" value="Unassembled WGS sequence"/>
</dbReference>
<comment type="caution">
    <text evidence="4">The sequence shown here is derived from an EMBL/GenBank/DDBJ whole genome shotgun (WGS) entry which is preliminary data.</text>
</comment>
<protein>
    <recommendedName>
        <fullName evidence="3">Outer membrane protein beta-barrel domain-containing protein</fullName>
    </recommendedName>
</protein>
<keyword evidence="1 2" id="KW-0732">Signal</keyword>
<evidence type="ECO:0000313" key="5">
    <source>
        <dbReference type="Proteomes" id="UP000054997"/>
    </source>
</evidence>
<organism evidence="4 5">
    <name type="scientific">Legionella londiniensis</name>
    <dbReference type="NCBI Taxonomy" id="45068"/>
    <lineage>
        <taxon>Bacteria</taxon>
        <taxon>Pseudomonadati</taxon>
        <taxon>Pseudomonadota</taxon>
        <taxon>Gammaproteobacteria</taxon>
        <taxon>Legionellales</taxon>
        <taxon>Legionellaceae</taxon>
        <taxon>Legionella</taxon>
    </lineage>
</organism>
<feature type="signal peptide" evidence="2">
    <location>
        <begin position="1"/>
        <end position="23"/>
    </location>
</feature>
<evidence type="ECO:0000313" key="4">
    <source>
        <dbReference type="EMBL" id="KTD22581.1"/>
    </source>
</evidence>
<dbReference type="InterPro" id="IPR011250">
    <property type="entry name" value="OMP/PagP_B-barrel"/>
</dbReference>
<gene>
    <name evidence="4" type="ORF">Llon_0455</name>
</gene>
<dbReference type="OrthoDB" id="5652104at2"/>
<name>A0A0W0VRB1_9GAMM</name>
<feature type="chain" id="PRO_5006914996" description="Outer membrane protein beta-barrel domain-containing protein" evidence="2">
    <location>
        <begin position="24"/>
        <end position="265"/>
    </location>
</feature>
<evidence type="ECO:0000259" key="3">
    <source>
        <dbReference type="Pfam" id="PF13505"/>
    </source>
</evidence>
<dbReference type="InterPro" id="IPR027385">
    <property type="entry name" value="Beta-barrel_OMP"/>
</dbReference>
<proteinExistence type="predicted"/>
<sequence length="265" mass="29942">MCRLRSLFILLPVFLSTFPTAFAMEPGNNKPVHNSRLFLAADISMAWPEFSNDMTIDNGAPYPAPYNQDQYTVKSQKQAALGILGGLQWQRQNDWIPAYSLGLRYQHLFSRSYSGLIVQYSLPQFTNYHYSWDINSDALMLFSKVDIYRFGRFLPYVDIGLGASINHSRHFQESALPGITPRLSPYFGDKTKPNFAYMLGMGVDYELGSNLSIFLGYNYQNLGRVQSGRGISTWSGEYLDLGRYKANLITLGASCYLDANQPLLG</sequence>